<dbReference type="PANTHER" id="PTHR43280:SF28">
    <property type="entry name" value="HTH-TYPE TRANSCRIPTIONAL ACTIVATOR RHAS"/>
    <property type="match status" value="1"/>
</dbReference>
<dbReference type="GO" id="GO:0043565">
    <property type="term" value="F:sequence-specific DNA binding"/>
    <property type="evidence" value="ECO:0007669"/>
    <property type="project" value="InterPro"/>
</dbReference>
<dbReference type="PANTHER" id="PTHR43280">
    <property type="entry name" value="ARAC-FAMILY TRANSCRIPTIONAL REGULATOR"/>
    <property type="match status" value="1"/>
</dbReference>
<dbReference type="Proteomes" id="UP000518887">
    <property type="component" value="Unassembled WGS sequence"/>
</dbReference>
<dbReference type="InterPro" id="IPR003313">
    <property type="entry name" value="AraC-bd"/>
</dbReference>
<comment type="caution">
    <text evidence="5">The sequence shown here is derived from an EMBL/GenBank/DDBJ whole genome shotgun (WGS) entry which is preliminary data.</text>
</comment>
<dbReference type="Gene3D" id="1.10.10.60">
    <property type="entry name" value="Homeodomain-like"/>
    <property type="match status" value="2"/>
</dbReference>
<dbReference type="InterPro" id="IPR018060">
    <property type="entry name" value="HTH_AraC"/>
</dbReference>
<organism evidence="5 6">
    <name type="scientific">Treponema ruminis</name>
    <dbReference type="NCBI Taxonomy" id="744515"/>
    <lineage>
        <taxon>Bacteria</taxon>
        <taxon>Pseudomonadati</taxon>
        <taxon>Spirochaetota</taxon>
        <taxon>Spirochaetia</taxon>
        <taxon>Spirochaetales</taxon>
        <taxon>Treponemataceae</taxon>
        <taxon>Treponema</taxon>
    </lineage>
</organism>
<dbReference type="SUPFAM" id="SSF51215">
    <property type="entry name" value="Regulatory protein AraC"/>
    <property type="match status" value="1"/>
</dbReference>
<keyword evidence="3" id="KW-0804">Transcription</keyword>
<dbReference type="PROSITE" id="PS00041">
    <property type="entry name" value="HTH_ARAC_FAMILY_1"/>
    <property type="match status" value="1"/>
</dbReference>
<evidence type="ECO:0000256" key="1">
    <source>
        <dbReference type="ARBA" id="ARBA00023015"/>
    </source>
</evidence>
<evidence type="ECO:0000256" key="2">
    <source>
        <dbReference type="ARBA" id="ARBA00023125"/>
    </source>
</evidence>
<sequence>MENAPIVTKNQAYRETFQRGTVVFPVQYSLCDTTNPHYDLPLHWHSEFELIHVIAGNYNIFIEDKTIKLEKNDLCLVPADLVHGDAQDKGMALYESIVFEIDLLRLHSYSPDIFFTDILNESIILDNYIPEKHTEILDAASKIFEAVKHKDEETGLIAVGWMLIFFGLLKKKRLYSEKNLNLSRAKETRTDQISNVLNFIRKNYNKDLNLQDMAEAVALSPKYFCRLFKENTGHTPIEYLNWFRINRACTLLRETNEKLLEIAMECGFNDFSYFTKTFRRYKGITPSKYRTFDPAKAKEIIIDPDYLWEKNHPEESEESSGD</sequence>
<dbReference type="InterPro" id="IPR018062">
    <property type="entry name" value="HTH_AraC-typ_CS"/>
</dbReference>
<protein>
    <submittedName>
        <fullName evidence="5">AraC-like DNA-binding protein</fullName>
    </submittedName>
</protein>
<keyword evidence="2 5" id="KW-0238">DNA-binding</keyword>
<gene>
    <name evidence="5" type="ORF">HNP76_001731</name>
</gene>
<dbReference type="AlphaFoldDB" id="A0A7W8G9K3"/>
<evidence type="ECO:0000259" key="4">
    <source>
        <dbReference type="PROSITE" id="PS01124"/>
    </source>
</evidence>
<evidence type="ECO:0000313" key="5">
    <source>
        <dbReference type="EMBL" id="MBB5226358.1"/>
    </source>
</evidence>
<evidence type="ECO:0000256" key="3">
    <source>
        <dbReference type="ARBA" id="ARBA00023163"/>
    </source>
</evidence>
<dbReference type="SUPFAM" id="SSF46689">
    <property type="entry name" value="Homeodomain-like"/>
    <property type="match status" value="2"/>
</dbReference>
<name>A0A7W8G9K3_9SPIR</name>
<evidence type="ECO:0000313" key="6">
    <source>
        <dbReference type="Proteomes" id="UP000518887"/>
    </source>
</evidence>
<keyword evidence="6" id="KW-1185">Reference proteome</keyword>
<accession>A0A7W8G9K3</accession>
<dbReference type="InterPro" id="IPR014710">
    <property type="entry name" value="RmlC-like_jellyroll"/>
</dbReference>
<dbReference type="Pfam" id="PF12833">
    <property type="entry name" value="HTH_18"/>
    <property type="match status" value="1"/>
</dbReference>
<dbReference type="GO" id="GO:0003700">
    <property type="term" value="F:DNA-binding transcription factor activity"/>
    <property type="evidence" value="ECO:0007669"/>
    <property type="project" value="InterPro"/>
</dbReference>
<dbReference type="CDD" id="cd02208">
    <property type="entry name" value="cupin_RmlC-like"/>
    <property type="match status" value="1"/>
</dbReference>
<feature type="domain" description="HTH araC/xylS-type" evidence="4">
    <location>
        <begin position="194"/>
        <end position="292"/>
    </location>
</feature>
<dbReference type="EMBL" id="JACHFQ010000005">
    <property type="protein sequence ID" value="MBB5226358.1"/>
    <property type="molecule type" value="Genomic_DNA"/>
</dbReference>
<reference evidence="5 6" key="1">
    <citation type="submission" date="2020-08" db="EMBL/GenBank/DDBJ databases">
        <title>Genomic Encyclopedia of Type Strains, Phase IV (KMG-IV): sequencing the most valuable type-strain genomes for metagenomic binning, comparative biology and taxonomic classification.</title>
        <authorList>
            <person name="Goeker M."/>
        </authorList>
    </citation>
    <scope>NUCLEOTIDE SEQUENCE [LARGE SCALE GENOMIC DNA]</scope>
    <source>
        <strain evidence="5 6">DSM 103462</strain>
    </source>
</reference>
<dbReference type="SMART" id="SM00342">
    <property type="entry name" value="HTH_ARAC"/>
    <property type="match status" value="1"/>
</dbReference>
<dbReference type="PROSITE" id="PS01124">
    <property type="entry name" value="HTH_ARAC_FAMILY_2"/>
    <property type="match status" value="1"/>
</dbReference>
<dbReference type="InterPro" id="IPR009057">
    <property type="entry name" value="Homeodomain-like_sf"/>
</dbReference>
<dbReference type="RefSeq" id="WP_184659537.1">
    <property type="nucleotide sequence ID" value="NZ_CP031518.1"/>
</dbReference>
<dbReference type="Pfam" id="PF02311">
    <property type="entry name" value="AraC_binding"/>
    <property type="match status" value="1"/>
</dbReference>
<proteinExistence type="predicted"/>
<dbReference type="InterPro" id="IPR020449">
    <property type="entry name" value="Tscrpt_reg_AraC-type_HTH"/>
</dbReference>
<keyword evidence="1" id="KW-0805">Transcription regulation</keyword>
<dbReference type="PRINTS" id="PR00032">
    <property type="entry name" value="HTHARAC"/>
</dbReference>
<dbReference type="InterPro" id="IPR037923">
    <property type="entry name" value="HTH-like"/>
</dbReference>
<dbReference type="Gene3D" id="2.60.120.10">
    <property type="entry name" value="Jelly Rolls"/>
    <property type="match status" value="1"/>
</dbReference>